<feature type="non-terminal residue" evidence="7">
    <location>
        <position position="1"/>
    </location>
</feature>
<dbReference type="GO" id="GO:0032982">
    <property type="term" value="C:myosin filament"/>
    <property type="evidence" value="ECO:0007669"/>
    <property type="project" value="UniProtKB-KW"/>
</dbReference>
<feature type="region of interest" description="Disordered" evidence="5">
    <location>
        <begin position="43"/>
        <end position="77"/>
    </location>
</feature>
<dbReference type="EMBL" id="CAKXAJ010023818">
    <property type="protein sequence ID" value="CAH2228120.1"/>
    <property type="molecule type" value="Genomic_DNA"/>
</dbReference>
<evidence type="ECO:0000313" key="8">
    <source>
        <dbReference type="Proteomes" id="UP000838756"/>
    </source>
</evidence>
<dbReference type="InterPro" id="IPR007110">
    <property type="entry name" value="Ig-like_dom"/>
</dbReference>
<feature type="non-terminal residue" evidence="7">
    <location>
        <position position="863"/>
    </location>
</feature>
<gene>
    <name evidence="7" type="primary">jg24345</name>
    <name evidence="7" type="ORF">PAEG_LOCUS8214</name>
</gene>
<feature type="compositionally biased region" description="Basic residues" evidence="5">
    <location>
        <begin position="156"/>
        <end position="165"/>
    </location>
</feature>
<protein>
    <submittedName>
        <fullName evidence="7">Jg24345 protein</fullName>
    </submittedName>
</protein>
<dbReference type="SMART" id="SM00409">
    <property type="entry name" value="IG"/>
    <property type="match status" value="2"/>
</dbReference>
<keyword evidence="2" id="KW-0677">Repeat</keyword>
<sequence>GKDLSTPCMEEVCMESTSKSFKTEQGPIISIEKTDYKEKQIIVHQSETQSDKKEEEGIYTEDLNNKLKENEPNMPLEHKEIQKQVCFVNENKIKQTEKDASQPNDNIIEYIEKLIEPKEKIDNIYKEPDILEKSETIVNNKDIPDSKSETGQDKKLKTKVKKGKKVDKPEKKEPEAQIDKISPISKDPVGNETDNDSKNITEENRDTNQNKYEDDVQNLLTGNESKHKQKQEIPQGDQPVVQIDKKDEHIQKDLIKKSSFETKQTSENDTNTNEEFKKQQTKIVIEENNRDQDLIKTYKAAVEDSQKIENKRLNKKESHGKEEKDIGAINNTEIVTKMLERDLLKNDLKQDLLLTALDHEINKQYKDKITFEEKQEIINTPNIIKIEEEGVNTLPDPQNQQKIINERERDKDCIQTDSEILCPFNKAKEYEILKSDEPLCAEHTPFDEYKTLHTAVNVYQEPLEFKERRKETFAESFYLHSLEKIATSSDDNQESSMAFKTSMSESKVEKHRNKELKQRPSYIDCSERDYELEFNRPSGYNYKPVDMDGSTTEFQTYGKSPIIYKAQTLVHEAQLKSTVPPYDQRLITSERYTDLNQRTKTTSESRSTISEKRASFPRDFKRKPVFSTHLTDRTAVESSRVKLTCSILSSTDPTISWYKNGILIDNKQKCRTKHVDGLITLEILNAVPSDSGEYSCTVKNENGSVTSSASLKVYPGFEASPIPPTFTRSIRDVYHIHENELVLECRIRGQPLPTITWLKDNRPIILNERYQAHYLADGVCRLTINSPHEDDSGKYTCKAENSMWSDQITHDVQFTSKESRYIKNVTRTENRLTNRQASESRRPHFTNVLSDHKVVSGGTIGLQ</sequence>
<evidence type="ECO:0000313" key="7">
    <source>
        <dbReference type="EMBL" id="CAH2228120.1"/>
    </source>
</evidence>
<keyword evidence="1" id="KW-0787">Thick filament</keyword>
<dbReference type="InterPro" id="IPR013098">
    <property type="entry name" value="Ig_I-set"/>
</dbReference>
<dbReference type="InterPro" id="IPR036179">
    <property type="entry name" value="Ig-like_dom_sf"/>
</dbReference>
<evidence type="ECO:0000256" key="4">
    <source>
        <dbReference type="ARBA" id="ARBA00023179"/>
    </source>
</evidence>
<dbReference type="OrthoDB" id="6070751at2759"/>
<dbReference type="PROSITE" id="PS50835">
    <property type="entry name" value="IG_LIKE"/>
    <property type="match status" value="2"/>
</dbReference>
<dbReference type="GO" id="GO:0007155">
    <property type="term" value="P:cell adhesion"/>
    <property type="evidence" value="ECO:0007669"/>
    <property type="project" value="UniProtKB-KW"/>
</dbReference>
<dbReference type="SUPFAM" id="SSF48726">
    <property type="entry name" value="Immunoglobulin"/>
    <property type="match status" value="2"/>
</dbReference>
<keyword evidence="3" id="KW-0130">Cell adhesion</keyword>
<dbReference type="InterPro" id="IPR050964">
    <property type="entry name" value="Striated_Muscle_Regulatory"/>
</dbReference>
<keyword evidence="8" id="KW-1185">Reference proteome</keyword>
<dbReference type="PANTHER" id="PTHR13817:SF166">
    <property type="entry name" value="NEURONAL IGCAM-RELATED"/>
    <property type="match status" value="1"/>
</dbReference>
<proteinExistence type="predicted"/>
<reference evidence="7" key="1">
    <citation type="submission" date="2022-03" db="EMBL/GenBank/DDBJ databases">
        <authorList>
            <person name="Lindestad O."/>
        </authorList>
    </citation>
    <scope>NUCLEOTIDE SEQUENCE</scope>
</reference>
<name>A0A8S4QZK7_9NEOP</name>
<evidence type="ECO:0000256" key="5">
    <source>
        <dbReference type="SAM" id="MobiDB-lite"/>
    </source>
</evidence>
<accession>A0A8S4QZK7</accession>
<keyword evidence="4" id="KW-0514">Muscle protein</keyword>
<feature type="compositionally biased region" description="Basic and acidic residues" evidence="5">
    <location>
        <begin position="195"/>
        <end position="214"/>
    </location>
</feature>
<feature type="domain" description="Ig-like" evidence="6">
    <location>
        <begin position="624"/>
        <end position="712"/>
    </location>
</feature>
<evidence type="ECO:0000259" key="6">
    <source>
        <dbReference type="PROSITE" id="PS50835"/>
    </source>
</evidence>
<dbReference type="PANTHER" id="PTHR13817">
    <property type="entry name" value="TITIN"/>
    <property type="match status" value="1"/>
</dbReference>
<dbReference type="CDD" id="cd00096">
    <property type="entry name" value="Ig"/>
    <property type="match status" value="1"/>
</dbReference>
<evidence type="ECO:0000256" key="2">
    <source>
        <dbReference type="ARBA" id="ARBA00022737"/>
    </source>
</evidence>
<feature type="compositionally biased region" description="Basic and acidic residues" evidence="5">
    <location>
        <begin position="63"/>
        <end position="77"/>
    </location>
</feature>
<feature type="compositionally biased region" description="Basic and acidic residues" evidence="5">
    <location>
        <begin position="166"/>
        <end position="178"/>
    </location>
</feature>
<dbReference type="InterPro" id="IPR013783">
    <property type="entry name" value="Ig-like_fold"/>
</dbReference>
<evidence type="ECO:0000256" key="3">
    <source>
        <dbReference type="ARBA" id="ARBA00022889"/>
    </source>
</evidence>
<organism evidence="7 8">
    <name type="scientific">Pararge aegeria aegeria</name>
    <dbReference type="NCBI Taxonomy" id="348720"/>
    <lineage>
        <taxon>Eukaryota</taxon>
        <taxon>Metazoa</taxon>
        <taxon>Ecdysozoa</taxon>
        <taxon>Arthropoda</taxon>
        <taxon>Hexapoda</taxon>
        <taxon>Insecta</taxon>
        <taxon>Pterygota</taxon>
        <taxon>Neoptera</taxon>
        <taxon>Endopterygota</taxon>
        <taxon>Lepidoptera</taxon>
        <taxon>Glossata</taxon>
        <taxon>Ditrysia</taxon>
        <taxon>Papilionoidea</taxon>
        <taxon>Nymphalidae</taxon>
        <taxon>Satyrinae</taxon>
        <taxon>Satyrini</taxon>
        <taxon>Parargina</taxon>
        <taxon>Pararge</taxon>
    </lineage>
</organism>
<dbReference type="AlphaFoldDB" id="A0A8S4QZK7"/>
<dbReference type="Proteomes" id="UP000838756">
    <property type="component" value="Unassembled WGS sequence"/>
</dbReference>
<dbReference type="Gene3D" id="2.60.40.10">
    <property type="entry name" value="Immunoglobulins"/>
    <property type="match status" value="2"/>
</dbReference>
<dbReference type="FunFam" id="2.60.40.10:FF:000557">
    <property type="entry name" value="Myosin binding protein Ha"/>
    <property type="match status" value="2"/>
</dbReference>
<feature type="compositionally biased region" description="Basic and acidic residues" evidence="5">
    <location>
        <begin position="142"/>
        <end position="155"/>
    </location>
</feature>
<comment type="caution">
    <text evidence="7">The sequence shown here is derived from an EMBL/GenBank/DDBJ whole genome shotgun (WGS) entry which is preliminary data.</text>
</comment>
<dbReference type="InterPro" id="IPR003598">
    <property type="entry name" value="Ig_sub2"/>
</dbReference>
<feature type="region of interest" description="Disordered" evidence="5">
    <location>
        <begin position="127"/>
        <end position="248"/>
    </location>
</feature>
<dbReference type="InterPro" id="IPR003599">
    <property type="entry name" value="Ig_sub"/>
</dbReference>
<dbReference type="Pfam" id="PF07679">
    <property type="entry name" value="I-set"/>
    <property type="match status" value="2"/>
</dbReference>
<evidence type="ECO:0000256" key="1">
    <source>
        <dbReference type="ARBA" id="ARBA00022433"/>
    </source>
</evidence>
<feature type="domain" description="Ig-like" evidence="6">
    <location>
        <begin position="724"/>
        <end position="809"/>
    </location>
</feature>
<dbReference type="SMART" id="SM00408">
    <property type="entry name" value="IGc2"/>
    <property type="match status" value="2"/>
</dbReference>